<dbReference type="InterPro" id="IPR036890">
    <property type="entry name" value="HATPase_C_sf"/>
</dbReference>
<keyword evidence="9" id="KW-1133">Transmembrane helix</keyword>
<dbReference type="RefSeq" id="WP_179669324.1">
    <property type="nucleotide sequence ID" value="NZ_JACCFP010000001.1"/>
</dbReference>
<keyword evidence="3" id="KW-0597">Phosphoprotein</keyword>
<evidence type="ECO:0000256" key="9">
    <source>
        <dbReference type="SAM" id="Phobius"/>
    </source>
</evidence>
<keyword evidence="9" id="KW-0472">Membrane</keyword>
<keyword evidence="7" id="KW-0067">ATP-binding</keyword>
<dbReference type="InterPro" id="IPR050482">
    <property type="entry name" value="Sensor_HK_TwoCompSys"/>
</dbReference>
<feature type="transmembrane region" description="Helical" evidence="9">
    <location>
        <begin position="41"/>
        <end position="68"/>
    </location>
</feature>
<dbReference type="CDD" id="cd16917">
    <property type="entry name" value="HATPase_UhpB-NarQ-NarX-like"/>
    <property type="match status" value="1"/>
</dbReference>
<evidence type="ECO:0000256" key="5">
    <source>
        <dbReference type="ARBA" id="ARBA00022741"/>
    </source>
</evidence>
<keyword evidence="14" id="KW-1185">Reference proteome</keyword>
<proteinExistence type="predicted"/>
<evidence type="ECO:0000259" key="10">
    <source>
        <dbReference type="Pfam" id="PF02518"/>
    </source>
</evidence>
<dbReference type="Pfam" id="PF13796">
    <property type="entry name" value="Sensor"/>
    <property type="match status" value="1"/>
</dbReference>
<name>A0A853C9A9_9ACTN</name>
<comment type="catalytic activity">
    <reaction evidence="1">
        <text>ATP + protein L-histidine = ADP + protein N-phospho-L-histidine.</text>
        <dbReference type="EC" id="2.7.13.3"/>
    </reaction>
</comment>
<evidence type="ECO:0000313" key="14">
    <source>
        <dbReference type="Proteomes" id="UP000530424"/>
    </source>
</evidence>
<feature type="transmembrane region" description="Helical" evidence="9">
    <location>
        <begin position="168"/>
        <end position="191"/>
    </location>
</feature>
<dbReference type="Gene3D" id="3.30.565.10">
    <property type="entry name" value="Histidine kinase-like ATPase, C-terminal domain"/>
    <property type="match status" value="1"/>
</dbReference>
<dbReference type="PANTHER" id="PTHR24421:SF10">
    <property type="entry name" value="NITRATE_NITRITE SENSOR PROTEIN NARQ"/>
    <property type="match status" value="1"/>
</dbReference>
<feature type="domain" description="Histidine kinase/HSP90-like ATPase" evidence="10">
    <location>
        <begin position="331"/>
        <end position="415"/>
    </location>
</feature>
<evidence type="ECO:0000256" key="2">
    <source>
        <dbReference type="ARBA" id="ARBA00012438"/>
    </source>
</evidence>
<evidence type="ECO:0000256" key="8">
    <source>
        <dbReference type="ARBA" id="ARBA00023012"/>
    </source>
</evidence>
<evidence type="ECO:0000256" key="4">
    <source>
        <dbReference type="ARBA" id="ARBA00022679"/>
    </source>
</evidence>
<accession>A0A853C9A9</accession>
<keyword evidence="9" id="KW-0812">Transmembrane</keyword>
<dbReference type="InterPro" id="IPR011712">
    <property type="entry name" value="Sig_transdc_His_kin_sub3_dim/P"/>
</dbReference>
<reference evidence="13 14" key="1">
    <citation type="submission" date="2020-07" db="EMBL/GenBank/DDBJ databases">
        <title>Sequencing the genomes of 1000 actinobacteria strains.</title>
        <authorList>
            <person name="Klenk H.-P."/>
        </authorList>
    </citation>
    <scope>NUCLEOTIDE SEQUENCE [LARGE SCALE GENOMIC DNA]</scope>
    <source>
        <strain evidence="13 14">DSM 103833</strain>
    </source>
</reference>
<dbReference type="GO" id="GO:0005524">
    <property type="term" value="F:ATP binding"/>
    <property type="evidence" value="ECO:0007669"/>
    <property type="project" value="UniProtKB-KW"/>
</dbReference>
<dbReference type="PANTHER" id="PTHR24421">
    <property type="entry name" value="NITRATE/NITRITE SENSOR PROTEIN NARX-RELATED"/>
    <property type="match status" value="1"/>
</dbReference>
<keyword evidence="5" id="KW-0547">Nucleotide-binding</keyword>
<dbReference type="Gene3D" id="1.20.5.1930">
    <property type="match status" value="1"/>
</dbReference>
<feature type="transmembrane region" description="Helical" evidence="9">
    <location>
        <begin position="115"/>
        <end position="148"/>
    </location>
</feature>
<dbReference type="GO" id="GO:0000155">
    <property type="term" value="F:phosphorelay sensor kinase activity"/>
    <property type="evidence" value="ECO:0007669"/>
    <property type="project" value="InterPro"/>
</dbReference>
<dbReference type="InterPro" id="IPR025828">
    <property type="entry name" value="Put_sensor_dom"/>
</dbReference>
<dbReference type="GO" id="GO:0016020">
    <property type="term" value="C:membrane"/>
    <property type="evidence" value="ECO:0007669"/>
    <property type="project" value="InterPro"/>
</dbReference>
<sequence>MRTSPDAWAAVRGRPWEFLASWWPWRSIGYLLTTVPVGMTVLVSLVLLLGVGVVTLVVVVGVVVLAAIPRVTGGIGILERARVRLVLPRDDGGAAPTLRERLLAGRGLRVSWSEIGYAVLLAGVLWVVDALVLLFTITTAVVLLLAPYLVRFDTLGMLGWDIDSTREAWVAFGLGIPTTVAAAYVVTGVACGQAALARLLLDPPEHRLVQAVADLRRSRVDLVGAFETERRRIERDLHDGVQQRLLALTMTLGRAELDVPEGPGLDLLREAHEQAEAALEELRFTVRGIHPRVLTDHGLAAAVDDIADRSPVPVDTTIMLPGRLPAPVEAAAYFVVSEALTNVARHARARSVRVRAWVERDRLVLTVVDDGDGGADPASGSGLAGLALRLEALDGTLDVHSPPGGPTEVRMECPIDAG</sequence>
<dbReference type="EC" id="2.7.13.3" evidence="2"/>
<evidence type="ECO:0000259" key="11">
    <source>
        <dbReference type="Pfam" id="PF07730"/>
    </source>
</evidence>
<dbReference type="InterPro" id="IPR003594">
    <property type="entry name" value="HATPase_dom"/>
</dbReference>
<keyword evidence="6 13" id="KW-0418">Kinase</keyword>
<evidence type="ECO:0000256" key="7">
    <source>
        <dbReference type="ARBA" id="ARBA00022840"/>
    </source>
</evidence>
<comment type="caution">
    <text evidence="13">The sequence shown here is derived from an EMBL/GenBank/DDBJ whole genome shotgun (WGS) entry which is preliminary data.</text>
</comment>
<organism evidence="13 14">
    <name type="scientific">Nocardioides thalensis</name>
    <dbReference type="NCBI Taxonomy" id="1914755"/>
    <lineage>
        <taxon>Bacteria</taxon>
        <taxon>Bacillati</taxon>
        <taxon>Actinomycetota</taxon>
        <taxon>Actinomycetes</taxon>
        <taxon>Propionibacteriales</taxon>
        <taxon>Nocardioidaceae</taxon>
        <taxon>Nocardioides</taxon>
    </lineage>
</organism>
<evidence type="ECO:0000256" key="3">
    <source>
        <dbReference type="ARBA" id="ARBA00022553"/>
    </source>
</evidence>
<keyword evidence="8" id="KW-0902">Two-component regulatory system</keyword>
<keyword evidence="4" id="KW-0808">Transferase</keyword>
<dbReference type="GO" id="GO:0046983">
    <property type="term" value="F:protein dimerization activity"/>
    <property type="evidence" value="ECO:0007669"/>
    <property type="project" value="InterPro"/>
</dbReference>
<dbReference type="AlphaFoldDB" id="A0A853C9A9"/>
<dbReference type="SUPFAM" id="SSF55874">
    <property type="entry name" value="ATPase domain of HSP90 chaperone/DNA topoisomerase II/histidine kinase"/>
    <property type="match status" value="1"/>
</dbReference>
<evidence type="ECO:0000256" key="6">
    <source>
        <dbReference type="ARBA" id="ARBA00022777"/>
    </source>
</evidence>
<dbReference type="Pfam" id="PF07730">
    <property type="entry name" value="HisKA_3"/>
    <property type="match status" value="1"/>
</dbReference>
<dbReference type="Pfam" id="PF02518">
    <property type="entry name" value="HATPase_c"/>
    <property type="match status" value="1"/>
</dbReference>
<dbReference type="Proteomes" id="UP000530424">
    <property type="component" value="Unassembled WGS sequence"/>
</dbReference>
<evidence type="ECO:0000313" key="13">
    <source>
        <dbReference type="EMBL" id="NYJ03028.1"/>
    </source>
</evidence>
<feature type="domain" description="Signal transduction histidine kinase subgroup 3 dimerisation and phosphoacceptor" evidence="11">
    <location>
        <begin position="229"/>
        <end position="294"/>
    </location>
</feature>
<dbReference type="EMBL" id="JACCFP010000001">
    <property type="protein sequence ID" value="NYJ03028.1"/>
    <property type="molecule type" value="Genomic_DNA"/>
</dbReference>
<evidence type="ECO:0000259" key="12">
    <source>
        <dbReference type="Pfam" id="PF13796"/>
    </source>
</evidence>
<gene>
    <name evidence="13" type="ORF">HNR19_003726</name>
</gene>
<feature type="domain" description="Putative sensor" evidence="12">
    <location>
        <begin position="30"/>
        <end position="201"/>
    </location>
</feature>
<protein>
    <recommendedName>
        <fullName evidence="2">histidine kinase</fullName>
        <ecNumber evidence="2">2.7.13.3</ecNumber>
    </recommendedName>
</protein>
<evidence type="ECO:0000256" key="1">
    <source>
        <dbReference type="ARBA" id="ARBA00000085"/>
    </source>
</evidence>